<dbReference type="PANTHER" id="PTHR35176">
    <property type="entry name" value="HEME OXYGENASE HI_0854-RELATED"/>
    <property type="match status" value="1"/>
</dbReference>
<proteinExistence type="predicted"/>
<dbReference type="EMBL" id="JRTT01000137">
    <property type="protein sequence ID" value="KHD72454.1"/>
    <property type="molecule type" value="Genomic_DNA"/>
</dbReference>
<dbReference type="RefSeq" id="WP_043533122.1">
    <property type="nucleotide sequence ID" value="NZ_BAABKU010000003.1"/>
</dbReference>
<dbReference type="STRING" id="1869.MB27_39000"/>
<dbReference type="NCBIfam" id="TIGR03618">
    <property type="entry name" value="Rv1155_F420"/>
    <property type="match status" value="1"/>
</dbReference>
<dbReference type="AlphaFoldDB" id="A0A0A6UDT7"/>
<dbReference type="Gene3D" id="2.30.110.10">
    <property type="entry name" value="Electron Transport, Fmn-binding Protein, Chain A"/>
    <property type="match status" value="1"/>
</dbReference>
<accession>A0A0A6UDT7</accession>
<dbReference type="InterPro" id="IPR011576">
    <property type="entry name" value="Pyridox_Oxase_N"/>
</dbReference>
<dbReference type="eggNOG" id="COG3576">
    <property type="taxonomic scope" value="Bacteria"/>
</dbReference>
<dbReference type="Proteomes" id="UP000054537">
    <property type="component" value="Unassembled WGS sequence"/>
</dbReference>
<evidence type="ECO:0000259" key="2">
    <source>
        <dbReference type="Pfam" id="PF01243"/>
    </source>
</evidence>
<evidence type="ECO:0000256" key="1">
    <source>
        <dbReference type="ARBA" id="ARBA00023002"/>
    </source>
</evidence>
<comment type="caution">
    <text evidence="3">The sequence shown here is derived from an EMBL/GenBank/DDBJ whole genome shotgun (WGS) entry which is preliminary data.</text>
</comment>
<feature type="domain" description="Pyridoxamine 5'-phosphate oxidase N-terminal" evidence="2">
    <location>
        <begin position="6"/>
        <end position="122"/>
    </location>
</feature>
<protein>
    <submittedName>
        <fullName evidence="3">Pyridoxamine 5'-phosphate oxidase</fullName>
    </submittedName>
</protein>
<evidence type="ECO:0000313" key="3">
    <source>
        <dbReference type="EMBL" id="KHD72454.1"/>
    </source>
</evidence>
<dbReference type="GO" id="GO:0005829">
    <property type="term" value="C:cytosol"/>
    <property type="evidence" value="ECO:0007669"/>
    <property type="project" value="TreeGrafter"/>
</dbReference>
<dbReference type="PANTHER" id="PTHR35176:SF6">
    <property type="entry name" value="HEME OXYGENASE HI_0854-RELATED"/>
    <property type="match status" value="1"/>
</dbReference>
<sequence>MTVALPDVARKLIDNPTYAVLTTINEDGSPQSTVIWVKRDGDDVLFSTTRGRVKTRNMEREPRVSICGYDPAQPYSYFTVQGTVALSDDPDDLISELSFKYANEPWTADAPGTVRVVCRLTPTHVITR</sequence>
<dbReference type="SUPFAM" id="SSF50475">
    <property type="entry name" value="FMN-binding split barrel"/>
    <property type="match status" value="1"/>
</dbReference>
<dbReference type="Pfam" id="PF01243">
    <property type="entry name" value="PNPOx_N"/>
    <property type="match status" value="1"/>
</dbReference>
<organism evidence="3 4">
    <name type="scientific">Actinoplanes utahensis</name>
    <dbReference type="NCBI Taxonomy" id="1869"/>
    <lineage>
        <taxon>Bacteria</taxon>
        <taxon>Bacillati</taxon>
        <taxon>Actinomycetota</taxon>
        <taxon>Actinomycetes</taxon>
        <taxon>Micromonosporales</taxon>
        <taxon>Micromonosporaceae</taxon>
        <taxon>Actinoplanes</taxon>
    </lineage>
</organism>
<name>A0A0A6UDT7_ACTUT</name>
<dbReference type="InterPro" id="IPR019920">
    <property type="entry name" value="F420-binding_dom_put"/>
</dbReference>
<keyword evidence="1" id="KW-0560">Oxidoreductase</keyword>
<evidence type="ECO:0000313" key="4">
    <source>
        <dbReference type="Proteomes" id="UP000054537"/>
    </source>
</evidence>
<dbReference type="GO" id="GO:0016627">
    <property type="term" value="F:oxidoreductase activity, acting on the CH-CH group of donors"/>
    <property type="evidence" value="ECO:0007669"/>
    <property type="project" value="TreeGrafter"/>
</dbReference>
<reference evidence="3 4" key="1">
    <citation type="submission" date="2014-10" db="EMBL/GenBank/DDBJ databases">
        <title>Draft genome sequence of Actinoplanes utahensis NRRL 12052.</title>
        <authorList>
            <person name="Velasco-Bucheli B."/>
            <person name="del Cerro C."/>
            <person name="Hormigo D."/>
            <person name="Garcia J.L."/>
            <person name="Acebal C."/>
            <person name="Arroyo M."/>
            <person name="de la Mata I."/>
        </authorList>
    </citation>
    <scope>NUCLEOTIDE SEQUENCE [LARGE SCALE GENOMIC DNA]</scope>
    <source>
        <strain evidence="3 4">NRRL 12052</strain>
    </source>
</reference>
<dbReference type="InterPro" id="IPR052019">
    <property type="entry name" value="F420H2_bilvrd_red/Heme_oxyg"/>
</dbReference>
<keyword evidence="4" id="KW-1185">Reference proteome</keyword>
<dbReference type="GO" id="GO:0070967">
    <property type="term" value="F:coenzyme F420 binding"/>
    <property type="evidence" value="ECO:0007669"/>
    <property type="project" value="TreeGrafter"/>
</dbReference>
<dbReference type="InterPro" id="IPR012349">
    <property type="entry name" value="Split_barrel_FMN-bd"/>
</dbReference>
<gene>
    <name evidence="3" type="ORF">MB27_39000</name>
</gene>